<dbReference type="Pfam" id="PF06097">
    <property type="entry name" value="DUF945"/>
    <property type="match status" value="1"/>
</dbReference>
<dbReference type="Proteomes" id="UP000054736">
    <property type="component" value="Unassembled WGS sequence"/>
</dbReference>
<gene>
    <name evidence="2" type="ORF">Ldro_1531</name>
</gene>
<evidence type="ECO:0000313" key="3">
    <source>
        <dbReference type="Proteomes" id="UP000054736"/>
    </source>
</evidence>
<sequence>MKKFTGLVIILVALVLGSYYGMGYLTEKQVKEDLRAVNQSNGLTANLEEYKRGWFTSKAILNWGLHIPEHVVTVADGQSETVAAQDFQMKMPLNIHHGPVIFADKTVKFGLGYAHTELLLPEKFAEQFNNAFSGESTQPKLDLSLFVSYLQNTTIDASVPAFKLIAKQGNGQLDWLGMTSSTNLSPDMKKVTGNITVDGLRIVKEQIKTNMSSVTSEYNLHKTSSGLYLGDASLSFPSLVVTNNDKKIFELAQFDVHSDTNIEEGLFNSHFKSSIEKITTNDKAYGPGRLEVAIRNLDADALAKINQQANQLQQGPDAQRQQALLAMLPELPQLFSKGAEFEVTELNFVMPQGTIEGNLLVSLPKSETSNPFELIQKIQGKGKLKVPAVVVKDLISESIRQKMLAPPQPQTIQQGIVQQMQQQTGVTTTGSTNNATPPATTTDMNAVAQQAGEAADKQIATMIQSGVLAVQGNDYVIEMNLNQGQLMVNGKPFNPGMLKFQ</sequence>
<evidence type="ECO:0000256" key="1">
    <source>
        <dbReference type="SAM" id="MobiDB-lite"/>
    </source>
</evidence>
<dbReference type="PATRIC" id="fig|1212489.4.peg.1620"/>
<proteinExistence type="predicted"/>
<dbReference type="RefSeq" id="WP_058495817.1">
    <property type="nucleotide sequence ID" value="NZ_CAAAIU010000002.1"/>
</dbReference>
<accession>A0A0W0SX67</accession>
<dbReference type="EMBL" id="LNXY01000020">
    <property type="protein sequence ID" value="KTC87912.1"/>
    <property type="molecule type" value="Genomic_DNA"/>
</dbReference>
<dbReference type="InterPro" id="IPR010352">
    <property type="entry name" value="DUF945"/>
</dbReference>
<organism evidence="2 3">
    <name type="scientific">Legionella drozanskii LLAP-1</name>
    <dbReference type="NCBI Taxonomy" id="1212489"/>
    <lineage>
        <taxon>Bacteria</taxon>
        <taxon>Pseudomonadati</taxon>
        <taxon>Pseudomonadota</taxon>
        <taxon>Gammaproteobacteria</taxon>
        <taxon>Legionellales</taxon>
        <taxon>Legionellaceae</taxon>
        <taxon>Legionella</taxon>
    </lineage>
</organism>
<dbReference type="OrthoDB" id="6222832at2"/>
<keyword evidence="3" id="KW-1185">Reference proteome</keyword>
<comment type="caution">
    <text evidence="2">The sequence shown here is derived from an EMBL/GenBank/DDBJ whole genome shotgun (WGS) entry which is preliminary data.</text>
</comment>
<protein>
    <submittedName>
        <fullName evidence="2">Putative membrane protein YdgA-like protein</fullName>
    </submittedName>
</protein>
<feature type="region of interest" description="Disordered" evidence="1">
    <location>
        <begin position="418"/>
        <end position="440"/>
    </location>
</feature>
<evidence type="ECO:0000313" key="2">
    <source>
        <dbReference type="EMBL" id="KTC87912.1"/>
    </source>
</evidence>
<name>A0A0W0SX67_9GAMM</name>
<dbReference type="AlphaFoldDB" id="A0A0W0SX67"/>
<dbReference type="STRING" id="1212489.Ldro_1531"/>
<reference evidence="2 3" key="1">
    <citation type="submission" date="2015-11" db="EMBL/GenBank/DDBJ databases">
        <title>Genomic analysis of 38 Legionella species identifies large and diverse effector repertoires.</title>
        <authorList>
            <person name="Burstein D."/>
            <person name="Amaro F."/>
            <person name="Zusman T."/>
            <person name="Lifshitz Z."/>
            <person name="Cohen O."/>
            <person name="Gilbert J.A."/>
            <person name="Pupko T."/>
            <person name="Shuman H.A."/>
            <person name="Segal G."/>
        </authorList>
    </citation>
    <scope>NUCLEOTIDE SEQUENCE [LARGE SCALE GENOMIC DNA]</scope>
    <source>
        <strain evidence="2 3">ATCC 700990</strain>
    </source>
</reference>